<comment type="similarity">
    <text evidence="1">Belongs to the VHL family.</text>
</comment>
<dbReference type="Pfam" id="PF01847">
    <property type="entry name" value="VHL"/>
    <property type="match status" value="1"/>
</dbReference>
<dbReference type="CDD" id="cd05468">
    <property type="entry name" value="pVHL"/>
    <property type="match status" value="1"/>
</dbReference>
<dbReference type="EMBL" id="CP012524">
    <property type="protein sequence ID" value="ALC41480.1"/>
    <property type="molecule type" value="Genomic_DNA"/>
</dbReference>
<dbReference type="InterPro" id="IPR024053">
    <property type="entry name" value="VHL_beta_dom"/>
</dbReference>
<evidence type="ECO:0000256" key="1">
    <source>
        <dbReference type="ARBA" id="ARBA00010057"/>
    </source>
</evidence>
<sequence length="155" mass="18869">MFVNTTNRIVNLYWVRRNEERRNVYSENIELTLKPKQEVRVNTYSSHTWFFRDYFTGERMHVRAKPLFFPIRIRLPKREQPDVLCDVRSRVSIHFPVRTLRENCLWLIVKWLSSSSDSAARELINRFQIPYTLKQQLRHLLNCILNYRCITEPII</sequence>
<dbReference type="SMR" id="A0A0M4EJM4"/>
<protein>
    <submittedName>
        <fullName evidence="3">Vhl</fullName>
    </submittedName>
</protein>
<gene>
    <name evidence="3" type="ORF">Dbus_chr2Rg1059</name>
</gene>
<organism evidence="3 4">
    <name type="scientific">Drosophila busckii</name>
    <name type="common">Fruit fly</name>
    <dbReference type="NCBI Taxonomy" id="30019"/>
    <lineage>
        <taxon>Eukaryota</taxon>
        <taxon>Metazoa</taxon>
        <taxon>Ecdysozoa</taxon>
        <taxon>Arthropoda</taxon>
        <taxon>Hexapoda</taxon>
        <taxon>Insecta</taxon>
        <taxon>Pterygota</taxon>
        <taxon>Neoptera</taxon>
        <taxon>Endopterygota</taxon>
        <taxon>Diptera</taxon>
        <taxon>Brachycera</taxon>
        <taxon>Muscomorpha</taxon>
        <taxon>Ephydroidea</taxon>
        <taxon>Drosophilidae</taxon>
        <taxon>Drosophila</taxon>
    </lineage>
</organism>
<dbReference type="InterPro" id="IPR022772">
    <property type="entry name" value="VHL_tumour_suppress_b/a_dom"/>
</dbReference>
<dbReference type="OMA" id="WFFRDYY"/>
<name>A0A0M4EJM4_DROBS</name>
<evidence type="ECO:0000259" key="2">
    <source>
        <dbReference type="Pfam" id="PF01847"/>
    </source>
</evidence>
<dbReference type="Gene3D" id="2.60.40.780">
    <property type="entry name" value="von Hippel-Lindau disease tumour suppressor, beta domain"/>
    <property type="match status" value="1"/>
</dbReference>
<dbReference type="OrthoDB" id="413400at2759"/>
<evidence type="ECO:0000313" key="3">
    <source>
        <dbReference type="EMBL" id="ALC41480.1"/>
    </source>
</evidence>
<dbReference type="SUPFAM" id="SSF49468">
    <property type="entry name" value="VHL"/>
    <property type="match status" value="1"/>
</dbReference>
<dbReference type="STRING" id="30019.A0A0M4EJM4"/>
<dbReference type="InterPro" id="IPR037140">
    <property type="entry name" value="VHL_beta_dom_sf"/>
</dbReference>
<dbReference type="AlphaFoldDB" id="A0A0M4EJM4"/>
<accession>A0A0M4EJM4</accession>
<dbReference type="Proteomes" id="UP000494163">
    <property type="component" value="Chromosome 2R"/>
</dbReference>
<proteinExistence type="inferred from homology"/>
<keyword evidence="4" id="KW-1185">Reference proteome</keyword>
<reference evidence="3 4" key="1">
    <citation type="submission" date="2015-08" db="EMBL/GenBank/DDBJ databases">
        <title>Ancestral chromatin configuration constrains chromatin evolution on differentiating sex chromosomes in Drosophila.</title>
        <authorList>
            <person name="Zhou Q."/>
            <person name="Bachtrog D."/>
        </authorList>
    </citation>
    <scope>NUCLEOTIDE SEQUENCE [LARGE SCALE GENOMIC DNA]</scope>
    <source>
        <tissue evidence="3">Whole larvae</tissue>
    </source>
</reference>
<evidence type="ECO:0000313" key="4">
    <source>
        <dbReference type="Proteomes" id="UP000494163"/>
    </source>
</evidence>
<dbReference type="InterPro" id="IPR036208">
    <property type="entry name" value="VHL_sf"/>
</dbReference>
<feature type="domain" description="von Hippel-Lindau disease tumour suppressor beta" evidence="2">
    <location>
        <begin position="1"/>
        <end position="70"/>
    </location>
</feature>